<gene>
    <name evidence="3" type="ORF">ACFFV7_46810</name>
</gene>
<evidence type="ECO:0000313" key="4">
    <source>
        <dbReference type="Proteomes" id="UP001589647"/>
    </source>
</evidence>
<feature type="domain" description="Ricin B lectin" evidence="2">
    <location>
        <begin position="27"/>
        <end position="74"/>
    </location>
</feature>
<dbReference type="PROSITE" id="PS50231">
    <property type="entry name" value="RICIN_B_LECTIN"/>
    <property type="match status" value="1"/>
</dbReference>
<dbReference type="EMBL" id="JBHMEI010000078">
    <property type="protein sequence ID" value="MFB9208764.1"/>
    <property type="molecule type" value="Genomic_DNA"/>
</dbReference>
<protein>
    <submittedName>
        <fullName evidence="3">RICIN domain-containing protein</fullName>
    </submittedName>
</protein>
<accession>A0ABV5IW27</accession>
<dbReference type="CDD" id="cd00161">
    <property type="entry name" value="beta-trefoil_Ricin-like"/>
    <property type="match status" value="1"/>
</dbReference>
<dbReference type="InterPro" id="IPR000772">
    <property type="entry name" value="Ricin_B_lectin"/>
</dbReference>
<dbReference type="RefSeq" id="WP_229823998.1">
    <property type="nucleotide sequence ID" value="NZ_BMRC01000005.1"/>
</dbReference>
<reference evidence="3 4" key="1">
    <citation type="submission" date="2024-09" db="EMBL/GenBank/DDBJ databases">
        <authorList>
            <person name="Sun Q."/>
            <person name="Mori K."/>
        </authorList>
    </citation>
    <scope>NUCLEOTIDE SEQUENCE [LARGE SCALE GENOMIC DNA]</scope>
    <source>
        <strain evidence="3 4">CCM 3426</strain>
    </source>
</reference>
<keyword evidence="4" id="KW-1185">Reference proteome</keyword>
<comment type="caution">
    <text evidence="3">The sequence shown here is derived from an EMBL/GenBank/DDBJ whole genome shotgun (WGS) entry which is preliminary data.</text>
</comment>
<name>A0ABV5IW27_9ACTN</name>
<dbReference type="Pfam" id="PF14200">
    <property type="entry name" value="RicinB_lectin_2"/>
    <property type="match status" value="1"/>
</dbReference>
<evidence type="ECO:0000256" key="1">
    <source>
        <dbReference type="SAM" id="MobiDB-lite"/>
    </source>
</evidence>
<feature type="region of interest" description="Disordered" evidence="1">
    <location>
        <begin position="1"/>
        <end position="26"/>
    </location>
</feature>
<proteinExistence type="predicted"/>
<dbReference type="Gene3D" id="2.80.10.50">
    <property type="match status" value="1"/>
</dbReference>
<dbReference type="SUPFAM" id="SSF50370">
    <property type="entry name" value="Ricin B-like lectins"/>
    <property type="match status" value="1"/>
</dbReference>
<feature type="compositionally biased region" description="Basic and acidic residues" evidence="1">
    <location>
        <begin position="1"/>
        <end position="10"/>
    </location>
</feature>
<dbReference type="InterPro" id="IPR035992">
    <property type="entry name" value="Ricin_B-like_lectins"/>
</dbReference>
<dbReference type="Proteomes" id="UP001589647">
    <property type="component" value="Unassembled WGS sequence"/>
</dbReference>
<sequence length="77" mass="8421">MLALRERGERAPVPGGGQEPGPKWRGTGFPFELVARHSGKCLDVQDAGRAHGAHVLQATCSDPSHPRPNQVWRMRTP</sequence>
<evidence type="ECO:0000313" key="3">
    <source>
        <dbReference type="EMBL" id="MFB9208764.1"/>
    </source>
</evidence>
<feature type="region of interest" description="Disordered" evidence="1">
    <location>
        <begin position="58"/>
        <end position="77"/>
    </location>
</feature>
<organism evidence="3 4">
    <name type="scientific">Nonomuraea spiralis</name>
    <dbReference type="NCBI Taxonomy" id="46182"/>
    <lineage>
        <taxon>Bacteria</taxon>
        <taxon>Bacillati</taxon>
        <taxon>Actinomycetota</taxon>
        <taxon>Actinomycetes</taxon>
        <taxon>Streptosporangiales</taxon>
        <taxon>Streptosporangiaceae</taxon>
        <taxon>Nonomuraea</taxon>
    </lineage>
</organism>
<evidence type="ECO:0000259" key="2">
    <source>
        <dbReference type="Pfam" id="PF14200"/>
    </source>
</evidence>